<dbReference type="Gene3D" id="2.40.170.20">
    <property type="entry name" value="TonB-dependent receptor, beta-barrel domain"/>
    <property type="match status" value="1"/>
</dbReference>
<sequence length="792" mass="85712">MRNQHTGVVRPASLRRPTTAMALGLTAALMANPAAAQDAESAEAEEVELGTLRIEDRTADVNPYTQEGAPYKARVSGDPRRVKPLSETPATITVLTETQIEESGASDLRDILDGTPGVTVGTGENGNAFGDRYIIRGEEVRSDVFVDGLRDPGMTTRESFAVEQIEITKGPSGTFGGRGTSGGAVNSITKQASTDYNFNKVELGAGTDEYWRAALDSNFRLSDSAAIRANLLYSSQDVPDREPADRERWGAAVSALLTPSESVRVLLDYYHLAAEDSPDLGGYLPPPTGTEGNVTRYAPWHDVPAYLQDEDFMESEVDTFTGRIFFEPSENLQVINSTRYGTTENGYVVTGLRGGAYDPATGNYAALTLSTHQGWQEVEYFVNQLNAIGKFATGSMQHTLIVGAEYSDQQVRNGVFQVTNTGTPNCGTSYCLTTAGPDRTVVAGDIGSLLGRQITRGGEDSNWQVETWSFYLMDTVDVTPWLTLHGGVRLDNFDYSNTITALSRPVGDPLRTTEYSYGDTLWNGHAGVVVKPHEEGMVYFSWGTARNINGGESDLGSSCGYGGICVPGDGTSTAGDGRPETSTNFELGTKWDLFDDRFMVTAALFRTTKDDVFESVGTGYEPGGSLNTGKHRIKGVELGLVGNITPQLSGQIGATFMDSEILRTSAAAPAGETYVGKNLSNFANNHFTGQLRYQATEAFAFGGTATYKGAMYTGQPDSAPSYNFTLNTYTYKVPSYWTFDAFASYKLSSNIAARVNVTNLSNENYYVAGYRSGHFLYKGDERRATLTLTGRF</sequence>
<keyword evidence="10" id="KW-0732">Signal</keyword>
<name>A0A6I4US72_9SPHN</name>
<protein>
    <submittedName>
        <fullName evidence="13">TonB-dependent receptor</fullName>
    </submittedName>
</protein>
<comment type="caution">
    <text evidence="13">The sequence shown here is derived from an EMBL/GenBank/DDBJ whole genome shotgun (WGS) entry which is preliminary data.</text>
</comment>
<keyword evidence="5 9" id="KW-0798">TonB box</keyword>
<evidence type="ECO:0000259" key="12">
    <source>
        <dbReference type="Pfam" id="PF07715"/>
    </source>
</evidence>
<keyword evidence="7 8" id="KW-0998">Cell outer membrane</keyword>
<dbReference type="InterPro" id="IPR036942">
    <property type="entry name" value="Beta-barrel_TonB_sf"/>
</dbReference>
<evidence type="ECO:0000256" key="9">
    <source>
        <dbReference type="RuleBase" id="RU003357"/>
    </source>
</evidence>
<dbReference type="RefSeq" id="WP_160746487.1">
    <property type="nucleotide sequence ID" value="NZ_WTYK01000004.1"/>
</dbReference>
<keyword evidence="2 8" id="KW-0813">Transport</keyword>
<dbReference type="InterPro" id="IPR000531">
    <property type="entry name" value="Beta-barrel_TonB"/>
</dbReference>
<organism evidence="13 14">
    <name type="scientific">Croceibacterium soli</name>
    <dbReference type="NCBI Taxonomy" id="1739690"/>
    <lineage>
        <taxon>Bacteria</taxon>
        <taxon>Pseudomonadati</taxon>
        <taxon>Pseudomonadota</taxon>
        <taxon>Alphaproteobacteria</taxon>
        <taxon>Sphingomonadales</taxon>
        <taxon>Erythrobacteraceae</taxon>
        <taxon>Croceibacterium</taxon>
    </lineage>
</organism>
<dbReference type="Proteomes" id="UP000469159">
    <property type="component" value="Unassembled WGS sequence"/>
</dbReference>
<dbReference type="AlphaFoldDB" id="A0A6I4US72"/>
<evidence type="ECO:0000256" key="3">
    <source>
        <dbReference type="ARBA" id="ARBA00022452"/>
    </source>
</evidence>
<evidence type="ECO:0000256" key="1">
    <source>
        <dbReference type="ARBA" id="ARBA00004571"/>
    </source>
</evidence>
<dbReference type="SUPFAM" id="SSF56935">
    <property type="entry name" value="Porins"/>
    <property type="match status" value="1"/>
</dbReference>
<evidence type="ECO:0000256" key="7">
    <source>
        <dbReference type="ARBA" id="ARBA00023237"/>
    </source>
</evidence>
<proteinExistence type="inferred from homology"/>
<feature type="domain" description="TonB-dependent receptor-like beta-barrel" evidence="11">
    <location>
        <begin position="281"/>
        <end position="760"/>
    </location>
</feature>
<dbReference type="GO" id="GO:0015344">
    <property type="term" value="F:siderophore uptake transmembrane transporter activity"/>
    <property type="evidence" value="ECO:0007669"/>
    <property type="project" value="TreeGrafter"/>
</dbReference>
<evidence type="ECO:0000256" key="10">
    <source>
        <dbReference type="SAM" id="SignalP"/>
    </source>
</evidence>
<gene>
    <name evidence="13" type="ORF">GRI75_08245</name>
</gene>
<evidence type="ECO:0000256" key="5">
    <source>
        <dbReference type="ARBA" id="ARBA00023077"/>
    </source>
</evidence>
<dbReference type="InterPro" id="IPR039426">
    <property type="entry name" value="TonB-dep_rcpt-like"/>
</dbReference>
<evidence type="ECO:0000313" key="14">
    <source>
        <dbReference type="Proteomes" id="UP000469159"/>
    </source>
</evidence>
<evidence type="ECO:0000256" key="2">
    <source>
        <dbReference type="ARBA" id="ARBA00022448"/>
    </source>
</evidence>
<dbReference type="PANTHER" id="PTHR32552">
    <property type="entry name" value="FERRICHROME IRON RECEPTOR-RELATED"/>
    <property type="match status" value="1"/>
</dbReference>
<dbReference type="PROSITE" id="PS52016">
    <property type="entry name" value="TONB_DEPENDENT_REC_3"/>
    <property type="match status" value="1"/>
</dbReference>
<comment type="subcellular location">
    <subcellularLocation>
        <location evidence="1 8">Cell outer membrane</location>
        <topology evidence="1 8">Multi-pass membrane protein</topology>
    </subcellularLocation>
</comment>
<evidence type="ECO:0000256" key="8">
    <source>
        <dbReference type="PROSITE-ProRule" id="PRU01360"/>
    </source>
</evidence>
<accession>A0A6I4US72</accession>
<dbReference type="PANTHER" id="PTHR32552:SF83">
    <property type="entry name" value="BLR3904 PROTEIN"/>
    <property type="match status" value="1"/>
</dbReference>
<dbReference type="InterPro" id="IPR037066">
    <property type="entry name" value="Plug_dom_sf"/>
</dbReference>
<feature type="chain" id="PRO_5026349674" evidence="10">
    <location>
        <begin position="37"/>
        <end position="792"/>
    </location>
</feature>
<feature type="domain" description="TonB-dependent receptor plug" evidence="12">
    <location>
        <begin position="85"/>
        <end position="184"/>
    </location>
</feature>
<keyword evidence="3 8" id="KW-1134">Transmembrane beta strand</keyword>
<comment type="similarity">
    <text evidence="8 9">Belongs to the TonB-dependent receptor family.</text>
</comment>
<evidence type="ECO:0000259" key="11">
    <source>
        <dbReference type="Pfam" id="PF00593"/>
    </source>
</evidence>
<evidence type="ECO:0000256" key="6">
    <source>
        <dbReference type="ARBA" id="ARBA00023136"/>
    </source>
</evidence>
<reference evidence="13 14" key="1">
    <citation type="submission" date="2019-12" db="EMBL/GenBank/DDBJ databases">
        <title>Genomic-based taxomic classification of the family Erythrobacteraceae.</title>
        <authorList>
            <person name="Xu L."/>
        </authorList>
    </citation>
    <scope>NUCLEOTIDE SEQUENCE [LARGE SCALE GENOMIC DNA]</scope>
    <source>
        <strain evidence="13 14">MCCC 1K02066</strain>
    </source>
</reference>
<keyword evidence="6 8" id="KW-0472">Membrane</keyword>
<evidence type="ECO:0000313" key="13">
    <source>
        <dbReference type="EMBL" id="MXP41631.1"/>
    </source>
</evidence>
<dbReference type="GO" id="GO:0009279">
    <property type="term" value="C:cell outer membrane"/>
    <property type="evidence" value="ECO:0007669"/>
    <property type="project" value="UniProtKB-SubCell"/>
</dbReference>
<dbReference type="EMBL" id="WTYK01000004">
    <property type="protein sequence ID" value="MXP41631.1"/>
    <property type="molecule type" value="Genomic_DNA"/>
</dbReference>
<dbReference type="InterPro" id="IPR012910">
    <property type="entry name" value="Plug_dom"/>
</dbReference>
<keyword evidence="4 8" id="KW-0812">Transmembrane</keyword>
<dbReference type="Pfam" id="PF00593">
    <property type="entry name" value="TonB_dep_Rec_b-barrel"/>
    <property type="match status" value="1"/>
</dbReference>
<dbReference type="CDD" id="cd01347">
    <property type="entry name" value="ligand_gated_channel"/>
    <property type="match status" value="1"/>
</dbReference>
<keyword evidence="13" id="KW-0675">Receptor</keyword>
<keyword evidence="14" id="KW-1185">Reference proteome</keyword>
<evidence type="ECO:0000256" key="4">
    <source>
        <dbReference type="ARBA" id="ARBA00022692"/>
    </source>
</evidence>
<dbReference type="Gene3D" id="2.170.130.10">
    <property type="entry name" value="TonB-dependent receptor, plug domain"/>
    <property type="match status" value="1"/>
</dbReference>
<dbReference type="OrthoDB" id="9760333at2"/>
<feature type="signal peptide" evidence="10">
    <location>
        <begin position="1"/>
        <end position="36"/>
    </location>
</feature>
<dbReference type="Pfam" id="PF07715">
    <property type="entry name" value="Plug"/>
    <property type="match status" value="1"/>
</dbReference>